<protein>
    <submittedName>
        <fullName evidence="2">Uncharacterized protein</fullName>
    </submittedName>
</protein>
<evidence type="ECO:0000256" key="1">
    <source>
        <dbReference type="SAM" id="MobiDB-lite"/>
    </source>
</evidence>
<feature type="compositionally biased region" description="Basic and acidic residues" evidence="1">
    <location>
        <begin position="51"/>
        <end position="60"/>
    </location>
</feature>
<feature type="compositionally biased region" description="Low complexity" evidence="1">
    <location>
        <begin position="67"/>
        <end position="83"/>
    </location>
</feature>
<reference evidence="2" key="1">
    <citation type="submission" date="2023-02" db="EMBL/GenBank/DDBJ databases">
        <title>Kitasatospora phosalacinea NBRC 14627.</title>
        <authorList>
            <person name="Ichikawa N."/>
            <person name="Sato H."/>
            <person name="Tonouchi N."/>
        </authorList>
    </citation>
    <scope>NUCLEOTIDE SEQUENCE</scope>
    <source>
        <strain evidence="2">NBRC 14627</strain>
    </source>
</reference>
<feature type="region of interest" description="Disordered" evidence="1">
    <location>
        <begin position="1"/>
        <end position="101"/>
    </location>
</feature>
<feature type="compositionally biased region" description="Low complexity" evidence="1">
    <location>
        <begin position="91"/>
        <end position="101"/>
    </location>
</feature>
<gene>
    <name evidence="2" type="ORF">Kpho02_59420</name>
</gene>
<evidence type="ECO:0000313" key="3">
    <source>
        <dbReference type="Proteomes" id="UP001165041"/>
    </source>
</evidence>
<organism evidence="2 3">
    <name type="scientific">Kitasatospora phosalacinea</name>
    <dbReference type="NCBI Taxonomy" id="2065"/>
    <lineage>
        <taxon>Bacteria</taxon>
        <taxon>Bacillati</taxon>
        <taxon>Actinomycetota</taxon>
        <taxon>Actinomycetes</taxon>
        <taxon>Kitasatosporales</taxon>
        <taxon>Streptomycetaceae</taxon>
        <taxon>Kitasatospora</taxon>
    </lineage>
</organism>
<dbReference type="EMBL" id="BSSA01000027">
    <property type="protein sequence ID" value="GLW73643.1"/>
    <property type="molecule type" value="Genomic_DNA"/>
</dbReference>
<dbReference type="AlphaFoldDB" id="A0A9W6QEZ9"/>
<evidence type="ECO:0000313" key="2">
    <source>
        <dbReference type="EMBL" id="GLW73643.1"/>
    </source>
</evidence>
<comment type="caution">
    <text evidence="2">The sequence shown here is derived from an EMBL/GenBank/DDBJ whole genome shotgun (WGS) entry which is preliminary data.</text>
</comment>
<proteinExistence type="predicted"/>
<name>A0A9W6QEZ9_9ACTN</name>
<sequence>MHDPAQPGQYSFDQALPTGDSEPGPADGGAAFSQKPGHTPNQSQHSSSATNHHDQNDGRLHGHRGCSTATSSPSAPPMQSTTTDARRAAVVRRPLAPAAAP</sequence>
<feature type="compositionally biased region" description="Polar residues" evidence="1">
    <location>
        <begin position="39"/>
        <end position="50"/>
    </location>
</feature>
<accession>A0A9W6QEZ9</accession>
<dbReference type="Proteomes" id="UP001165041">
    <property type="component" value="Unassembled WGS sequence"/>
</dbReference>